<keyword evidence="4" id="KW-1185">Reference proteome</keyword>
<feature type="compositionally biased region" description="Acidic residues" evidence="2">
    <location>
        <begin position="100"/>
        <end position="112"/>
    </location>
</feature>
<dbReference type="InterPro" id="IPR051959">
    <property type="entry name" value="PAK1-Kinase_Regulator"/>
</dbReference>
<dbReference type="InterPro" id="IPR036322">
    <property type="entry name" value="WD40_repeat_dom_sf"/>
</dbReference>
<evidence type="ECO:0000313" key="4">
    <source>
        <dbReference type="Proteomes" id="UP001431209"/>
    </source>
</evidence>
<keyword evidence="3" id="KW-0418">Kinase</keyword>
<evidence type="ECO:0000313" key="3">
    <source>
        <dbReference type="EMBL" id="KAL0482108.1"/>
    </source>
</evidence>
<dbReference type="AlphaFoldDB" id="A0AAW2YZ63"/>
<dbReference type="PROSITE" id="PS50082">
    <property type="entry name" value="WD_REPEATS_2"/>
    <property type="match status" value="1"/>
</dbReference>
<organism evidence="3 4">
    <name type="scientific">Acrasis kona</name>
    <dbReference type="NCBI Taxonomy" id="1008807"/>
    <lineage>
        <taxon>Eukaryota</taxon>
        <taxon>Discoba</taxon>
        <taxon>Heterolobosea</taxon>
        <taxon>Tetramitia</taxon>
        <taxon>Eutetramitia</taxon>
        <taxon>Acrasidae</taxon>
        <taxon>Acrasis</taxon>
    </lineage>
</organism>
<dbReference type="PANTHER" id="PTHR44675:SF1">
    <property type="entry name" value="P21-ACTIVATED PROTEIN KINASE-INTERACTING PROTEIN 1"/>
    <property type="match status" value="1"/>
</dbReference>
<gene>
    <name evidence="3" type="ORF">AKO1_013213</name>
</gene>
<accession>A0AAW2YZ63</accession>
<feature type="repeat" description="WD" evidence="1">
    <location>
        <begin position="321"/>
        <end position="344"/>
    </location>
</feature>
<feature type="region of interest" description="Disordered" evidence="2">
    <location>
        <begin position="63"/>
        <end position="112"/>
    </location>
</feature>
<feature type="compositionally biased region" description="Acidic residues" evidence="2">
    <location>
        <begin position="1"/>
        <end position="19"/>
    </location>
</feature>
<dbReference type="SUPFAM" id="SSF50978">
    <property type="entry name" value="WD40 repeat-like"/>
    <property type="match status" value="1"/>
</dbReference>
<reference evidence="3 4" key="1">
    <citation type="submission" date="2024-03" db="EMBL/GenBank/DDBJ databases">
        <title>The Acrasis kona genome and developmental transcriptomes reveal deep origins of eukaryotic multicellular pathways.</title>
        <authorList>
            <person name="Sheikh S."/>
            <person name="Fu C.-J."/>
            <person name="Brown M.W."/>
            <person name="Baldauf S.L."/>
        </authorList>
    </citation>
    <scope>NUCLEOTIDE SEQUENCE [LARGE SCALE GENOMIC DNA]</scope>
    <source>
        <strain evidence="3 4">ATCC MYA-3509</strain>
    </source>
</reference>
<feature type="compositionally biased region" description="Basic and acidic residues" evidence="2">
    <location>
        <begin position="84"/>
        <end position="99"/>
    </location>
</feature>
<keyword evidence="3" id="KW-0808">Transferase</keyword>
<protein>
    <submittedName>
        <fullName evidence="3">P21-activated protein kinase-interacting protein 1</fullName>
    </submittedName>
</protein>
<dbReference type="Pfam" id="PF00400">
    <property type="entry name" value="WD40"/>
    <property type="match status" value="3"/>
</dbReference>
<evidence type="ECO:0000256" key="2">
    <source>
        <dbReference type="SAM" id="MobiDB-lite"/>
    </source>
</evidence>
<dbReference type="Proteomes" id="UP001431209">
    <property type="component" value="Unassembled WGS sequence"/>
</dbReference>
<feature type="compositionally biased region" description="Acidic residues" evidence="2">
    <location>
        <begin position="65"/>
        <end position="83"/>
    </location>
</feature>
<dbReference type="InterPro" id="IPR015943">
    <property type="entry name" value="WD40/YVTN_repeat-like_dom_sf"/>
</dbReference>
<dbReference type="GO" id="GO:0016301">
    <property type="term" value="F:kinase activity"/>
    <property type="evidence" value="ECO:0007669"/>
    <property type="project" value="UniProtKB-KW"/>
</dbReference>
<evidence type="ECO:0000256" key="1">
    <source>
        <dbReference type="PROSITE-ProRule" id="PRU00221"/>
    </source>
</evidence>
<comment type="caution">
    <text evidence="3">The sequence shown here is derived from an EMBL/GenBank/DDBJ whole genome shotgun (WGS) entry which is preliminary data.</text>
</comment>
<sequence>MSNHEDEIDTDSESIDDTTETNKIEKTFQVKVVAGTYDSTLCGWEFAISTQLDFDKMFDAKVDDEKDEHDDEKDDEKDDEQDEKTENKDTSEQDDKKDQDMDEDVEGSSSDEVEGVEFNELFAVRPHSGSVNRVTVFGQWMATGGYDENIVLYNVGKQKEEAVIHHMEGSITHLHLFEKFLFCSTTHGVVSIHEFSKHWEKIWQETAHKGGGCKHFAIHPSGRFMLTVGENDHKLKLWNLITGQLAYKINVGGGSMVVDAIHFSPSGDSYCVVSRDCFYVYDTESCVLIHSQTIKPQKQDEDDVVPAHLRVTCLKYLSEMLIVTGSDDKNLYVWNILEGKLIHVLHMHTNRVKDVDVMEIDVGEFILVSVDSDGGMALWRVSDEVALLEGFVDTGARLTSVALVKPSEVSKFVKQRYKLFKKKYNLEE</sequence>
<dbReference type="Gene3D" id="2.130.10.10">
    <property type="entry name" value="YVTN repeat-like/Quinoprotein amine dehydrogenase"/>
    <property type="match status" value="2"/>
</dbReference>
<dbReference type="InterPro" id="IPR001680">
    <property type="entry name" value="WD40_rpt"/>
</dbReference>
<keyword evidence="1" id="KW-0853">WD repeat</keyword>
<proteinExistence type="predicted"/>
<dbReference type="SMART" id="SM00320">
    <property type="entry name" value="WD40"/>
    <property type="match status" value="5"/>
</dbReference>
<dbReference type="EMBL" id="JAOPGA020000819">
    <property type="protein sequence ID" value="KAL0482108.1"/>
    <property type="molecule type" value="Genomic_DNA"/>
</dbReference>
<feature type="region of interest" description="Disordered" evidence="2">
    <location>
        <begin position="1"/>
        <end position="20"/>
    </location>
</feature>
<dbReference type="PANTHER" id="PTHR44675">
    <property type="entry name" value="PAK1 INTERACTING PROTEIN 1"/>
    <property type="match status" value="1"/>
</dbReference>
<name>A0AAW2YZ63_9EUKA</name>